<dbReference type="Gene3D" id="3.30.70.3250">
    <property type="entry name" value="Ribonuclease P, Pop5 subunit"/>
    <property type="match status" value="1"/>
</dbReference>
<dbReference type="EMBL" id="CAJFDH010000001">
    <property type="protein sequence ID" value="CAD5206354.1"/>
    <property type="molecule type" value="Genomic_DNA"/>
</dbReference>
<dbReference type="AlphaFoldDB" id="A0A811JSD7"/>
<comment type="subcellular location">
    <subcellularLocation>
        <location evidence="6">Nucleus</location>
        <location evidence="6">Nucleolus</location>
    </subcellularLocation>
</comment>
<dbReference type="GO" id="GO:0001682">
    <property type="term" value="P:tRNA 5'-leader removal"/>
    <property type="evidence" value="ECO:0007669"/>
    <property type="project" value="InterPro"/>
</dbReference>
<dbReference type="GO" id="GO:0005730">
    <property type="term" value="C:nucleolus"/>
    <property type="evidence" value="ECO:0007669"/>
    <property type="project" value="UniProtKB-SubCell"/>
</dbReference>
<keyword evidence="8" id="KW-1185">Reference proteome</keyword>
<sequence>MVKVKHRYLLAEVIYQDPLTKNLATDVDIHRAILHSVGMLHGDLGHASTQSSLQVKVCDFIFSVVVLRVAADALGYVASAIPFVVNVGNSDAILRVLFQGSSMRTVEKKLIQFNLKLFYAKLRRRPDSAESSALRTAIARVTGSNVSHIKL</sequence>
<dbReference type="InterPro" id="IPR038085">
    <property type="entry name" value="Rnp2-like_sf"/>
</dbReference>
<evidence type="ECO:0000256" key="6">
    <source>
        <dbReference type="PIRNR" id="PIRNR023803"/>
    </source>
</evidence>
<name>A0A811JSD7_9BILA</name>
<keyword evidence="2" id="KW-0698">rRNA processing</keyword>
<evidence type="ECO:0000313" key="7">
    <source>
        <dbReference type="EMBL" id="CAD5206354.1"/>
    </source>
</evidence>
<gene>
    <name evidence="7" type="ORF">BOKJ2_LOCUS1038</name>
</gene>
<dbReference type="EMBL" id="CAJFCW020000001">
    <property type="protein sequence ID" value="CAG9081437.1"/>
    <property type="molecule type" value="Genomic_DNA"/>
</dbReference>
<dbReference type="GO" id="GO:0006364">
    <property type="term" value="P:rRNA processing"/>
    <property type="evidence" value="ECO:0007669"/>
    <property type="project" value="UniProtKB-KW"/>
</dbReference>
<comment type="function">
    <text evidence="6">Component of ribonuclease P, a protein complex that generates mature tRNA molecules by cleaving their 5'-ends.</text>
</comment>
<evidence type="ECO:0000256" key="2">
    <source>
        <dbReference type="ARBA" id="ARBA00022552"/>
    </source>
</evidence>
<dbReference type="Pfam" id="PF01900">
    <property type="entry name" value="RNase_P_Rpp14"/>
    <property type="match status" value="1"/>
</dbReference>
<dbReference type="PIRSF" id="PIRSF023803">
    <property type="entry name" value="Ribonuclease_P_prd"/>
    <property type="match status" value="1"/>
</dbReference>
<dbReference type="PANTHER" id="PTHR48414">
    <property type="entry name" value="POP5 HOMOLOG, RIBONUCLEASE P_MRP SUBUNIT"/>
    <property type="match status" value="1"/>
</dbReference>
<protein>
    <recommendedName>
        <fullName evidence="5 6">Ribonuclease P/MRP protein subunit POP5</fullName>
    </recommendedName>
</protein>
<accession>A0A811JSD7</accession>
<dbReference type="SUPFAM" id="SSF160350">
    <property type="entry name" value="Rnp2-like"/>
    <property type="match status" value="1"/>
</dbReference>
<dbReference type="GO" id="GO:0033204">
    <property type="term" value="F:ribonuclease P RNA binding"/>
    <property type="evidence" value="ECO:0007669"/>
    <property type="project" value="InterPro"/>
</dbReference>
<evidence type="ECO:0000313" key="8">
    <source>
        <dbReference type="Proteomes" id="UP000614601"/>
    </source>
</evidence>
<evidence type="ECO:0000256" key="5">
    <source>
        <dbReference type="ARBA" id="ARBA00044198"/>
    </source>
</evidence>
<dbReference type="InterPro" id="IPR002759">
    <property type="entry name" value="Pop5/Rpp14/Rnp2-like"/>
</dbReference>
<keyword evidence="4 6" id="KW-0539">Nucleus</keyword>
<dbReference type="PANTHER" id="PTHR48414:SF1">
    <property type="entry name" value="POP5 HOMOLOG, RIBONUCLEASE P_MRP SUBUNIT"/>
    <property type="match status" value="1"/>
</dbReference>
<evidence type="ECO:0000256" key="3">
    <source>
        <dbReference type="ARBA" id="ARBA00022694"/>
    </source>
</evidence>
<comment type="similarity">
    <text evidence="1 6">Belongs to the eukaryotic/archaeal RNase P protein component 2 family.</text>
</comment>
<comment type="caution">
    <text evidence="7">The sequence shown here is derived from an EMBL/GenBank/DDBJ whole genome shotgun (WGS) entry which is preliminary data.</text>
</comment>
<reference evidence="7" key="1">
    <citation type="submission" date="2020-09" db="EMBL/GenBank/DDBJ databases">
        <authorList>
            <person name="Kikuchi T."/>
        </authorList>
    </citation>
    <scope>NUCLEOTIDE SEQUENCE</scope>
    <source>
        <strain evidence="7">SH1</strain>
    </source>
</reference>
<evidence type="ECO:0000256" key="1">
    <source>
        <dbReference type="ARBA" id="ARBA00010800"/>
    </source>
</evidence>
<dbReference type="GO" id="GO:0030677">
    <property type="term" value="C:ribonuclease P complex"/>
    <property type="evidence" value="ECO:0007669"/>
    <property type="project" value="InterPro"/>
</dbReference>
<organism evidence="7 8">
    <name type="scientific">Bursaphelenchus okinawaensis</name>
    <dbReference type="NCBI Taxonomy" id="465554"/>
    <lineage>
        <taxon>Eukaryota</taxon>
        <taxon>Metazoa</taxon>
        <taxon>Ecdysozoa</taxon>
        <taxon>Nematoda</taxon>
        <taxon>Chromadorea</taxon>
        <taxon>Rhabditida</taxon>
        <taxon>Tylenchina</taxon>
        <taxon>Tylenchomorpha</taxon>
        <taxon>Aphelenchoidea</taxon>
        <taxon>Aphelenchoididae</taxon>
        <taxon>Bursaphelenchus</taxon>
    </lineage>
</organism>
<proteinExistence type="inferred from homology"/>
<keyword evidence="3 6" id="KW-0819">tRNA processing</keyword>
<dbReference type="Proteomes" id="UP000783686">
    <property type="component" value="Unassembled WGS sequence"/>
</dbReference>
<dbReference type="InterPro" id="IPR016819">
    <property type="entry name" value="RNase_P/MRP_POP5"/>
</dbReference>
<dbReference type="OrthoDB" id="277888at2759"/>
<evidence type="ECO:0000256" key="4">
    <source>
        <dbReference type="ARBA" id="ARBA00023242"/>
    </source>
</evidence>
<dbReference type="Proteomes" id="UP000614601">
    <property type="component" value="Unassembled WGS sequence"/>
</dbReference>